<dbReference type="PANTHER" id="PTHR11070">
    <property type="entry name" value="UVRD / RECB / PCRA DNA HELICASE FAMILY MEMBER"/>
    <property type="match status" value="1"/>
</dbReference>
<gene>
    <name evidence="7" type="primary">helD</name>
    <name evidence="7" type="ORF">ACFOUV_18155</name>
</gene>
<keyword evidence="1 5" id="KW-0547">Nucleotide-binding</keyword>
<dbReference type="InterPro" id="IPR027785">
    <property type="entry name" value="UvrD-like_helicase_C"/>
</dbReference>
<reference evidence="8" key="1">
    <citation type="journal article" date="2019" name="Int. J. Syst. Evol. Microbiol.">
        <title>The Global Catalogue of Microorganisms (GCM) 10K type strain sequencing project: providing services to taxonomists for standard genome sequencing and annotation.</title>
        <authorList>
            <consortium name="The Broad Institute Genomics Platform"/>
            <consortium name="The Broad Institute Genome Sequencing Center for Infectious Disease"/>
            <person name="Wu L."/>
            <person name="Ma J."/>
        </authorList>
    </citation>
    <scope>NUCLEOTIDE SEQUENCE [LARGE SCALE GENOMIC DNA]</scope>
    <source>
        <strain evidence="8">IBRC-M 10703</strain>
    </source>
</reference>
<dbReference type="InterPro" id="IPR027417">
    <property type="entry name" value="P-loop_NTPase"/>
</dbReference>
<proteinExistence type="predicted"/>
<dbReference type="Proteomes" id="UP001595772">
    <property type="component" value="Unassembled WGS sequence"/>
</dbReference>
<dbReference type="EMBL" id="JBHSAO010000018">
    <property type="protein sequence ID" value="MFC4025706.1"/>
    <property type="molecule type" value="Genomic_DNA"/>
</dbReference>
<feature type="binding site" evidence="5">
    <location>
        <begin position="233"/>
        <end position="240"/>
    </location>
    <ligand>
        <name>ATP</name>
        <dbReference type="ChEBI" id="CHEBI:30616"/>
    </ligand>
</feature>
<evidence type="ECO:0000256" key="2">
    <source>
        <dbReference type="ARBA" id="ARBA00022801"/>
    </source>
</evidence>
<organism evidence="7 8">
    <name type="scientific">Oceanobacillus longus</name>
    <dbReference type="NCBI Taxonomy" id="930120"/>
    <lineage>
        <taxon>Bacteria</taxon>
        <taxon>Bacillati</taxon>
        <taxon>Bacillota</taxon>
        <taxon>Bacilli</taxon>
        <taxon>Bacillales</taxon>
        <taxon>Bacillaceae</taxon>
        <taxon>Oceanobacillus</taxon>
    </lineage>
</organism>
<keyword evidence="8" id="KW-1185">Reference proteome</keyword>
<dbReference type="SUPFAM" id="SSF52540">
    <property type="entry name" value="P-loop containing nucleoside triphosphate hydrolases"/>
    <property type="match status" value="1"/>
</dbReference>
<dbReference type="Pfam" id="PF13538">
    <property type="entry name" value="UvrD_C_2"/>
    <property type="match status" value="1"/>
</dbReference>
<dbReference type="PANTHER" id="PTHR11070:SF17">
    <property type="entry name" value="DNA HELICASE IV"/>
    <property type="match status" value="1"/>
</dbReference>
<keyword evidence="2 5" id="KW-0378">Hydrolase</keyword>
<evidence type="ECO:0000256" key="3">
    <source>
        <dbReference type="ARBA" id="ARBA00022806"/>
    </source>
</evidence>
<dbReference type="InterPro" id="IPR014016">
    <property type="entry name" value="UvrD-like_ATP-bd"/>
</dbReference>
<dbReference type="PROSITE" id="PS51198">
    <property type="entry name" value="UVRD_HELICASE_ATP_BIND"/>
    <property type="match status" value="1"/>
</dbReference>
<dbReference type="Gene3D" id="3.40.50.300">
    <property type="entry name" value="P-loop containing nucleotide triphosphate hydrolases"/>
    <property type="match status" value="3"/>
</dbReference>
<evidence type="ECO:0000256" key="1">
    <source>
        <dbReference type="ARBA" id="ARBA00022741"/>
    </source>
</evidence>
<dbReference type="InterPro" id="IPR000212">
    <property type="entry name" value="DNA_helicase_UvrD/REP"/>
</dbReference>
<comment type="caution">
    <text evidence="7">The sequence shown here is derived from an EMBL/GenBank/DDBJ whole genome shotgun (WGS) entry which is preliminary data.</text>
</comment>
<dbReference type="InterPro" id="IPR048228">
    <property type="entry name" value="HelD_bacillota"/>
</dbReference>
<evidence type="ECO:0000313" key="7">
    <source>
        <dbReference type="EMBL" id="MFC4025706.1"/>
    </source>
</evidence>
<evidence type="ECO:0000256" key="5">
    <source>
        <dbReference type="PROSITE-ProRule" id="PRU00560"/>
    </source>
</evidence>
<name>A0ABV8H3F9_9BACI</name>
<dbReference type="RefSeq" id="WP_379498193.1">
    <property type="nucleotide sequence ID" value="NZ_JBHSAO010000018.1"/>
</dbReference>
<evidence type="ECO:0000313" key="8">
    <source>
        <dbReference type="Proteomes" id="UP001595772"/>
    </source>
</evidence>
<dbReference type="InterPro" id="IPR013986">
    <property type="entry name" value="DExx_box_DNA_helicase_dom_sf"/>
</dbReference>
<accession>A0ABV8H3F9</accession>
<keyword evidence="3 5" id="KW-0347">Helicase</keyword>
<protein>
    <submittedName>
        <fullName evidence="7">RNA polymerase recycling motor HelD</fullName>
    </submittedName>
</protein>
<dbReference type="Gene3D" id="1.10.10.160">
    <property type="match status" value="1"/>
</dbReference>
<dbReference type="NCBIfam" id="NF041464">
    <property type="entry name" value="HelD_BACSU"/>
    <property type="match status" value="1"/>
</dbReference>
<sequence>MSLENDNRRDEQRRVDEVIDEINKKVDSLYSKSAGLKENVIELRKTFWDDVTVNLDEPDDVIETQASIKQQAELLSEIERSHGKLGEQLKTLMKLKDSPYFGRVDFVEDGGNETDRIYIGISSLMDRNDENFLIYDWRAPISSLYYDYPPGKAVFKTTEAEITGEITLKRQFIIKQGIMEGMFDTGVTIVDQLLQQALGNNASTTMRSIVATIQKEQNKIIRNERSNLLIVQGVAGSGKTSAALQRIAYLMYRYREDLNTEDIVLFSPNPLFTSYISNVLPELGEANVRQTTFLHYLEAGIGSSFSVESPFEQMEYVLTETNREDYGIRLKAIDYKSGLAFKDLIDEFVSNLKKSSLEFKNISFRKEILFSKQQISDYFYALDKDLAIPNKMQLVSEWLLKELRRVQKREEDKDWVMEQVELLDKEAYLKAYHKSVKQDDLNDFASNMELEEEFLRKEVVKRVFSKIKKRVKRFEFVHLSETFYKLFTEWKPQNAPELWKEICTLTVKNLSNNNLLWEDATPYIYFKGRLFGDDADRSVRHLLIDEAQDYSAFQFAYIKHIFPYTKLTLLGDINQSIYTYATKENPLISVDTESSYEKITLTKSYRSTKEIVDFTTYFAPGKELIEAFNREGRIPRLERLTDKEALVTAIVENMMELREEGHETIALICKTLEESEILYKLLQNKIAVKQVNEETYSFEKGLLVLPVYLAKGIEFDAVIIPDASKEQYFMESDRTIFYTACTRAMHALVMLTISEPSPFILEAPLNTYDRKE</sequence>
<keyword evidence="4 5" id="KW-0067">ATP-binding</keyword>
<evidence type="ECO:0000256" key="4">
    <source>
        <dbReference type="ARBA" id="ARBA00022840"/>
    </source>
</evidence>
<dbReference type="Pfam" id="PF00580">
    <property type="entry name" value="UvrD-helicase"/>
    <property type="match status" value="1"/>
</dbReference>
<feature type="domain" description="UvrD-like helicase ATP-binding" evidence="6">
    <location>
        <begin position="212"/>
        <end position="608"/>
    </location>
</feature>
<evidence type="ECO:0000259" key="6">
    <source>
        <dbReference type="PROSITE" id="PS51198"/>
    </source>
</evidence>